<keyword evidence="2" id="KW-1185">Reference proteome</keyword>
<accession>A0ABP8PYQ9</accession>
<name>A0ABP8PYQ9_9GAMM</name>
<protein>
    <recommendedName>
        <fullName evidence="3">Cro/Cl family transcriptional regulator</fullName>
    </recommendedName>
</protein>
<dbReference type="RefSeq" id="WP_345009550.1">
    <property type="nucleotide sequence ID" value="NZ_BAABFC010000001.1"/>
</dbReference>
<gene>
    <name evidence="1" type="ORF">GCM10023095_04090</name>
</gene>
<evidence type="ECO:0000313" key="1">
    <source>
        <dbReference type="EMBL" id="GAA4493588.1"/>
    </source>
</evidence>
<proteinExistence type="predicted"/>
<dbReference type="Gene3D" id="1.10.260.40">
    <property type="entry name" value="lambda repressor-like DNA-binding domains"/>
    <property type="match status" value="1"/>
</dbReference>
<dbReference type="EMBL" id="BAABFC010000001">
    <property type="protein sequence ID" value="GAA4493588.1"/>
    <property type="molecule type" value="Genomic_DNA"/>
</dbReference>
<reference evidence="2" key="1">
    <citation type="journal article" date="2019" name="Int. J. Syst. Evol. Microbiol.">
        <title>The Global Catalogue of Microorganisms (GCM) 10K type strain sequencing project: providing services to taxonomists for standard genome sequencing and annotation.</title>
        <authorList>
            <consortium name="The Broad Institute Genomics Platform"/>
            <consortium name="The Broad Institute Genome Sequencing Center for Infectious Disease"/>
            <person name="Wu L."/>
            <person name="Ma J."/>
        </authorList>
    </citation>
    <scope>NUCLEOTIDE SEQUENCE [LARGE SCALE GENOMIC DNA]</scope>
    <source>
        <strain evidence="2">JCM 32226</strain>
    </source>
</reference>
<dbReference type="Pfam" id="PF14549">
    <property type="entry name" value="P22_Cro"/>
    <property type="match status" value="1"/>
</dbReference>
<comment type="caution">
    <text evidence="1">The sequence shown here is derived from an EMBL/GenBank/DDBJ whole genome shotgun (WGS) entry which is preliminary data.</text>
</comment>
<dbReference type="SUPFAM" id="SSF47413">
    <property type="entry name" value="lambda repressor-like DNA-binding domains"/>
    <property type="match status" value="1"/>
</dbReference>
<sequence length="67" mass="7389">MTPCKPKKYLAKKDEVFRFFGGANATARAFGISTGATAQWGEFIPEIRARQLEEISGGQLKPTITEQ</sequence>
<evidence type="ECO:0008006" key="3">
    <source>
        <dbReference type="Google" id="ProtNLM"/>
    </source>
</evidence>
<dbReference type="Proteomes" id="UP001501321">
    <property type="component" value="Unassembled WGS sequence"/>
</dbReference>
<dbReference type="InterPro" id="IPR010982">
    <property type="entry name" value="Lambda_DNA-bd_dom_sf"/>
</dbReference>
<organism evidence="1 2">
    <name type="scientific">Pseudaeromonas paramecii</name>
    <dbReference type="NCBI Taxonomy" id="2138166"/>
    <lineage>
        <taxon>Bacteria</taxon>
        <taxon>Pseudomonadati</taxon>
        <taxon>Pseudomonadota</taxon>
        <taxon>Gammaproteobacteria</taxon>
        <taxon>Aeromonadales</taxon>
        <taxon>Aeromonadaceae</taxon>
        <taxon>Pseudaeromonas</taxon>
    </lineage>
</organism>
<evidence type="ECO:0000313" key="2">
    <source>
        <dbReference type="Proteomes" id="UP001501321"/>
    </source>
</evidence>